<reference evidence="1" key="1">
    <citation type="submission" date="2022-08" db="EMBL/GenBank/DDBJ databases">
        <authorList>
            <person name="Kim S.-J."/>
        </authorList>
    </citation>
    <scope>NUCLEOTIDE SEQUENCE</scope>
    <source>
        <strain evidence="1">KJ</strain>
    </source>
</reference>
<name>A0AAP5QFF1_9BURK</name>
<gene>
    <name evidence="1" type="ORF">ParKJ_34160</name>
</gene>
<dbReference type="RefSeq" id="WP_106356301.1">
    <property type="nucleotide sequence ID" value="NZ_JAHNIZ010000019.1"/>
</dbReference>
<dbReference type="AlphaFoldDB" id="A0AAP5QFF1"/>
<dbReference type="EMBL" id="JANSLM010000017">
    <property type="protein sequence ID" value="MDT8842481.1"/>
    <property type="molecule type" value="Genomic_DNA"/>
</dbReference>
<proteinExistence type="predicted"/>
<evidence type="ECO:0000313" key="1">
    <source>
        <dbReference type="EMBL" id="MDT8842481.1"/>
    </source>
</evidence>
<protein>
    <submittedName>
        <fullName evidence="1">DUF899 domain-containing protein</fullName>
    </submittedName>
</protein>
<sequence>MSNVDPSASTLKPARLLADSPRRFPGESTEYRRARNDLLAEEIELRRHIERVAVQRRALPPGGVVPQDYRFEGEAGMVTLAEMFGAHDALVTYNWMYGPQRARPCPMCTSLLNAYDGEMPDILQRVAFAVIGRSPIDKLVAFKKERGWRHLRLYSSNGNTFNRDYADEDPDGGDVPAFNVFTRSGSTVRHFWGAEMGPWTADPGQDPRGAPDVMPIWTVLDMTPGGRGSDWYPKLEYDTVPR</sequence>
<dbReference type="InterPro" id="IPR010296">
    <property type="entry name" value="DUF899_thioredox"/>
</dbReference>
<comment type="caution">
    <text evidence="1">The sequence shown here is derived from an EMBL/GenBank/DDBJ whole genome shotgun (WGS) entry which is preliminary data.</text>
</comment>
<dbReference type="Pfam" id="PF05988">
    <property type="entry name" value="DUF899"/>
    <property type="match status" value="1"/>
</dbReference>
<organism evidence="1 2">
    <name type="scientific">Paraburkholderia fungorum</name>
    <dbReference type="NCBI Taxonomy" id="134537"/>
    <lineage>
        <taxon>Bacteria</taxon>
        <taxon>Pseudomonadati</taxon>
        <taxon>Pseudomonadota</taxon>
        <taxon>Betaproteobacteria</taxon>
        <taxon>Burkholderiales</taxon>
        <taxon>Burkholderiaceae</taxon>
        <taxon>Paraburkholderia</taxon>
    </lineage>
</organism>
<accession>A0AAP5QFF1</accession>
<dbReference type="Proteomes" id="UP001246473">
    <property type="component" value="Unassembled WGS sequence"/>
</dbReference>
<evidence type="ECO:0000313" key="2">
    <source>
        <dbReference type="Proteomes" id="UP001246473"/>
    </source>
</evidence>